<evidence type="ECO:0000256" key="3">
    <source>
        <dbReference type="ARBA" id="ARBA00022614"/>
    </source>
</evidence>
<dbReference type="InterPro" id="IPR053211">
    <property type="entry name" value="DNA_repair-toleration"/>
</dbReference>
<evidence type="ECO:0000313" key="13">
    <source>
        <dbReference type="EMBL" id="KAL3641341.1"/>
    </source>
</evidence>
<keyword evidence="7" id="KW-1133">Transmembrane helix</keyword>
<evidence type="ECO:0000259" key="11">
    <source>
        <dbReference type="Pfam" id="PF08263"/>
    </source>
</evidence>
<evidence type="ECO:0000256" key="4">
    <source>
        <dbReference type="ARBA" id="ARBA00022692"/>
    </source>
</evidence>
<protein>
    <recommendedName>
        <fullName evidence="15">Leucine-rich repeat-containing N-terminal plant-type domain-containing protein</fullName>
    </recommendedName>
</protein>
<dbReference type="InterPro" id="IPR032675">
    <property type="entry name" value="LRR_dom_sf"/>
</dbReference>
<comment type="similarity">
    <text evidence="2">Belongs to the RLP family.</text>
</comment>
<dbReference type="FunFam" id="3.80.10.10:FF:000275">
    <property type="entry name" value="Leucine-rich repeat receptor-like protein kinase"/>
    <property type="match status" value="1"/>
</dbReference>
<keyword evidence="9" id="KW-0325">Glycoprotein</keyword>
<gene>
    <name evidence="13" type="ORF">CASFOL_016309</name>
</gene>
<organism evidence="13 14">
    <name type="scientific">Castilleja foliolosa</name>
    <dbReference type="NCBI Taxonomy" id="1961234"/>
    <lineage>
        <taxon>Eukaryota</taxon>
        <taxon>Viridiplantae</taxon>
        <taxon>Streptophyta</taxon>
        <taxon>Embryophyta</taxon>
        <taxon>Tracheophyta</taxon>
        <taxon>Spermatophyta</taxon>
        <taxon>Magnoliopsida</taxon>
        <taxon>eudicotyledons</taxon>
        <taxon>Gunneridae</taxon>
        <taxon>Pentapetalae</taxon>
        <taxon>asterids</taxon>
        <taxon>lamiids</taxon>
        <taxon>Lamiales</taxon>
        <taxon>Orobanchaceae</taxon>
        <taxon>Pedicularideae</taxon>
        <taxon>Castillejinae</taxon>
        <taxon>Castilleja</taxon>
    </lineage>
</organism>
<keyword evidence="3" id="KW-0433">Leucine-rich repeat</keyword>
<comment type="subcellular location">
    <subcellularLocation>
        <location evidence="1">Membrane</location>
        <topology evidence="1">Single-pass type I membrane protein</topology>
    </subcellularLocation>
</comment>
<keyword evidence="14" id="KW-1185">Reference proteome</keyword>
<feature type="chain" id="PRO_5044879285" description="Leucine-rich repeat-containing N-terminal plant-type domain-containing protein" evidence="10">
    <location>
        <begin position="24"/>
        <end position="237"/>
    </location>
</feature>
<evidence type="ECO:0000256" key="2">
    <source>
        <dbReference type="ARBA" id="ARBA00009592"/>
    </source>
</evidence>
<evidence type="ECO:0000256" key="5">
    <source>
        <dbReference type="ARBA" id="ARBA00022729"/>
    </source>
</evidence>
<dbReference type="AlphaFoldDB" id="A0ABD3DI70"/>
<evidence type="ECO:0000256" key="8">
    <source>
        <dbReference type="ARBA" id="ARBA00023136"/>
    </source>
</evidence>
<keyword evidence="8" id="KW-0472">Membrane</keyword>
<accession>A0ABD3DI70</accession>
<dbReference type="InterPro" id="IPR055414">
    <property type="entry name" value="LRR_R13L4/SHOC2-like"/>
</dbReference>
<dbReference type="EMBL" id="JAVIJP010000017">
    <property type="protein sequence ID" value="KAL3641341.1"/>
    <property type="molecule type" value="Genomic_DNA"/>
</dbReference>
<evidence type="ECO:0000256" key="7">
    <source>
        <dbReference type="ARBA" id="ARBA00022989"/>
    </source>
</evidence>
<dbReference type="PANTHER" id="PTHR48060:SF21">
    <property type="entry name" value="L DOMAIN-LIKE PROTEIN"/>
    <property type="match status" value="1"/>
</dbReference>
<evidence type="ECO:0000256" key="6">
    <source>
        <dbReference type="ARBA" id="ARBA00022737"/>
    </source>
</evidence>
<feature type="domain" description="Disease resistance R13L4/SHOC-2-like LRR" evidence="12">
    <location>
        <begin position="95"/>
        <end position="230"/>
    </location>
</feature>
<keyword evidence="5 10" id="KW-0732">Signal</keyword>
<dbReference type="Pfam" id="PF08263">
    <property type="entry name" value="LRRNT_2"/>
    <property type="match status" value="1"/>
</dbReference>
<dbReference type="PANTHER" id="PTHR48060">
    <property type="entry name" value="DNA DAMAGE-REPAIR/TOLERATION PROTEIN DRT100"/>
    <property type="match status" value="1"/>
</dbReference>
<proteinExistence type="inferred from homology"/>
<evidence type="ECO:0000256" key="9">
    <source>
        <dbReference type="ARBA" id="ARBA00023180"/>
    </source>
</evidence>
<dbReference type="GO" id="GO:0016020">
    <property type="term" value="C:membrane"/>
    <property type="evidence" value="ECO:0007669"/>
    <property type="project" value="UniProtKB-SubCell"/>
</dbReference>
<evidence type="ECO:0000313" key="14">
    <source>
        <dbReference type="Proteomes" id="UP001632038"/>
    </source>
</evidence>
<dbReference type="InterPro" id="IPR013210">
    <property type="entry name" value="LRR_N_plant-typ"/>
</dbReference>
<dbReference type="Pfam" id="PF23598">
    <property type="entry name" value="LRR_14"/>
    <property type="match status" value="1"/>
</dbReference>
<comment type="caution">
    <text evidence="13">The sequence shown here is derived from an EMBL/GenBank/DDBJ whole genome shotgun (WGS) entry which is preliminary data.</text>
</comment>
<evidence type="ECO:0000256" key="1">
    <source>
        <dbReference type="ARBA" id="ARBA00004479"/>
    </source>
</evidence>
<dbReference type="Proteomes" id="UP001632038">
    <property type="component" value="Unassembled WGS sequence"/>
</dbReference>
<evidence type="ECO:0008006" key="15">
    <source>
        <dbReference type="Google" id="ProtNLM"/>
    </source>
</evidence>
<reference evidence="14" key="1">
    <citation type="journal article" date="2024" name="IScience">
        <title>Strigolactones Initiate the Formation of Haustorium-like Structures in Castilleja.</title>
        <authorList>
            <person name="Buerger M."/>
            <person name="Peterson D."/>
            <person name="Chory J."/>
        </authorList>
    </citation>
    <scope>NUCLEOTIDE SEQUENCE [LARGE SCALE GENOMIC DNA]</scope>
</reference>
<keyword evidence="6" id="KW-0677">Repeat</keyword>
<feature type="signal peptide" evidence="10">
    <location>
        <begin position="1"/>
        <end position="23"/>
    </location>
</feature>
<sequence length="237" mass="26524">MSSMNSWFVFVVVLLLLCSITKAFSATTLVDLTTDQNALLAFKNTITSDRNSALAKNWSSNMSVCNWIGVSCGVKHQRVMALNISRFALLGTLPPHLGNLTFLRYLDISFNTFTGLIPYELSTLYRLKEIDMSVNSFTGKIPPWFGALPQLEYLSLDKNTFSRTIPEEIGNSSSLQILILSYNQLTGPISHGLFNVSSIREIRIRDNRLSGMLPSDMCNNLPNLTRLSLLYNLLCNL</sequence>
<evidence type="ECO:0000259" key="12">
    <source>
        <dbReference type="Pfam" id="PF23598"/>
    </source>
</evidence>
<feature type="domain" description="Leucine-rich repeat-containing N-terminal plant-type" evidence="11">
    <location>
        <begin position="34"/>
        <end position="72"/>
    </location>
</feature>
<dbReference type="SUPFAM" id="SSF52058">
    <property type="entry name" value="L domain-like"/>
    <property type="match status" value="1"/>
</dbReference>
<dbReference type="Gene3D" id="3.80.10.10">
    <property type="entry name" value="Ribonuclease Inhibitor"/>
    <property type="match status" value="2"/>
</dbReference>
<keyword evidence="4" id="KW-0812">Transmembrane</keyword>
<evidence type="ECO:0000256" key="10">
    <source>
        <dbReference type="SAM" id="SignalP"/>
    </source>
</evidence>
<name>A0ABD3DI70_9LAMI</name>